<dbReference type="CDD" id="cd08866">
    <property type="entry name" value="SRPBCC_11"/>
    <property type="match status" value="2"/>
</dbReference>
<evidence type="ECO:0000259" key="2">
    <source>
        <dbReference type="Pfam" id="PF03364"/>
    </source>
</evidence>
<protein>
    <recommendedName>
        <fullName evidence="2">Coenzyme Q-binding protein COQ10 START domain-containing protein</fullName>
    </recommendedName>
</protein>
<gene>
    <name evidence="3" type="ORF">I3842_07G077100</name>
</gene>
<reference evidence="3" key="1">
    <citation type="submission" date="2021-01" db="EMBL/GenBank/DDBJ databases">
        <authorList>
            <person name="Lovell J.T."/>
            <person name="Bentley N."/>
            <person name="Bhattarai G."/>
            <person name="Jenkins J.W."/>
            <person name="Sreedasyam A."/>
            <person name="Alarcon Y."/>
            <person name="Bock C."/>
            <person name="Boston L."/>
            <person name="Carlson J."/>
            <person name="Cervantes K."/>
            <person name="Clermont K."/>
            <person name="Krom N."/>
            <person name="Kubenka K."/>
            <person name="Mamidi S."/>
            <person name="Mattison C."/>
            <person name="Monteros M."/>
            <person name="Pisani C."/>
            <person name="Plott C."/>
            <person name="Rajasekar S."/>
            <person name="Rhein H.S."/>
            <person name="Rohla C."/>
            <person name="Song M."/>
            <person name="Hilaire R.S."/>
            <person name="Shu S."/>
            <person name="Wells L."/>
            <person name="Wang X."/>
            <person name="Webber J."/>
            <person name="Heerema R.J."/>
            <person name="Klein P."/>
            <person name="Conner P."/>
            <person name="Grauke L."/>
            <person name="Grimwood J."/>
            <person name="Schmutz J."/>
            <person name="Randall J.J."/>
        </authorList>
    </citation>
    <scope>NUCLEOTIDE SEQUENCE</scope>
    <source>
        <tissue evidence="3">Leaf</tissue>
    </source>
</reference>
<evidence type="ECO:0000256" key="1">
    <source>
        <dbReference type="SAM" id="MobiDB-lite"/>
    </source>
</evidence>
<dbReference type="OrthoDB" id="2779at2759"/>
<feature type="compositionally biased region" description="Basic and acidic residues" evidence="1">
    <location>
        <begin position="742"/>
        <end position="762"/>
    </location>
</feature>
<dbReference type="PANTHER" id="PTHR34060:SF2">
    <property type="entry name" value="OS03G0837900 PROTEIN"/>
    <property type="match status" value="1"/>
</dbReference>
<dbReference type="Proteomes" id="UP000811246">
    <property type="component" value="Chromosome 7"/>
</dbReference>
<name>A0A922JDP9_CARIL</name>
<proteinExistence type="predicted"/>
<comment type="caution">
    <text evidence="3">The sequence shown here is derived from an EMBL/GenBank/DDBJ whole genome shotgun (WGS) entry which is preliminary data.</text>
</comment>
<sequence length="788" mass="90158">MASILELIGQHRRTTPPPTELVVAINGLSCPRPQFLPLTHSQTQTHNHTHAHTHTHSVSPSMITCKFSGSNLRAHALQVTSKASPGFPSLFEFQLHPSQRCRKWVAISSSFGRTQWTHSRKNLLHTSNTHTEGVEDENEQRKVHCEVEVISWRERRIKAYISVNADIESVWNALTDYERLADFIPNLVCSGRIPCPHPGRIWLEQRGLQRALYWHIEARVVLDLQEFPNANDRELHFSMVDGDFKKFEGKWSLKSGLSSSSTTLSYEVNVIPRFSFPAIFLERIIRSDLPVNLQALACRAERNVEGMKNVTLSGNASAQTSMCVVSSIHKNSDGTLCEMDKLSLGEFKERFAGSNVGPLPPTSSEPNSNWGVFGKVCRLDRPCLVDEVHLRRFDGLLENGGVHRCVVASITVKASVHEVWSILTAYESLPEIVPNLAISKILSRENNKVRILQEGCKGLLYMVLHARVVLDLCEHLEHEISFEQVEGDFDSFQGKWLFEQLGNHHTLLKYTVESKMRKDTFLSEAIMEEVIYEDLPSNLCAIRDYVERREMTHSPEACDQTRYSEDQIASPSIDMVHDFSDIMTKQVSDLIVQSSCQRPRVPGLQRDVEVLKAELLKFISEHGQEGFMPMRKQLRLHGRVDIEKAITRMGGFRRIASLMNLTLAYKHRKPKGYWDKLENLQEEINRFQRSWGMDPSFMPSRKTFERAGRYDIARALEKWGGLHEVSRLLSLKVRHPNRRGNPTKDKKIDHVTSTDVESENKTRSKPHISQDTQKWLTKLKQLDINWVE</sequence>
<evidence type="ECO:0000313" key="3">
    <source>
        <dbReference type="EMBL" id="KAG6703298.1"/>
    </source>
</evidence>
<dbReference type="SUPFAM" id="SSF55961">
    <property type="entry name" value="Bet v1-like"/>
    <property type="match status" value="2"/>
</dbReference>
<feature type="domain" description="Coenzyme Q-binding protein COQ10 START" evidence="2">
    <location>
        <begin position="163"/>
        <end position="296"/>
    </location>
</feature>
<dbReference type="Gene3D" id="3.30.530.20">
    <property type="match status" value="2"/>
</dbReference>
<accession>A0A922JDP9</accession>
<dbReference type="InterPro" id="IPR023393">
    <property type="entry name" value="START-like_dom_sf"/>
</dbReference>
<dbReference type="InterPro" id="IPR005031">
    <property type="entry name" value="COQ10_START"/>
</dbReference>
<dbReference type="Pfam" id="PF03364">
    <property type="entry name" value="Polyketide_cyc"/>
    <property type="match status" value="2"/>
</dbReference>
<dbReference type="PANTHER" id="PTHR34060">
    <property type="entry name" value="POLYKETIDE CYCLASE / DEHYDRASE AND LIPID TRANSPORT PROTEIN"/>
    <property type="match status" value="1"/>
</dbReference>
<evidence type="ECO:0000313" key="4">
    <source>
        <dbReference type="Proteomes" id="UP000811246"/>
    </source>
</evidence>
<feature type="region of interest" description="Disordered" evidence="1">
    <location>
        <begin position="733"/>
        <end position="769"/>
    </location>
</feature>
<feature type="domain" description="Coenzyme Q-binding protein COQ10 START" evidence="2">
    <location>
        <begin position="412"/>
        <end position="542"/>
    </location>
</feature>
<dbReference type="EMBL" id="CM031831">
    <property type="protein sequence ID" value="KAG6703298.1"/>
    <property type="molecule type" value="Genomic_DNA"/>
</dbReference>
<organism evidence="3 4">
    <name type="scientific">Carya illinoinensis</name>
    <name type="common">Pecan</name>
    <dbReference type="NCBI Taxonomy" id="32201"/>
    <lineage>
        <taxon>Eukaryota</taxon>
        <taxon>Viridiplantae</taxon>
        <taxon>Streptophyta</taxon>
        <taxon>Embryophyta</taxon>
        <taxon>Tracheophyta</taxon>
        <taxon>Spermatophyta</taxon>
        <taxon>Magnoliopsida</taxon>
        <taxon>eudicotyledons</taxon>
        <taxon>Gunneridae</taxon>
        <taxon>Pentapetalae</taxon>
        <taxon>rosids</taxon>
        <taxon>fabids</taxon>
        <taxon>Fagales</taxon>
        <taxon>Juglandaceae</taxon>
        <taxon>Carya</taxon>
    </lineage>
</organism>
<dbReference type="AlphaFoldDB" id="A0A922JDP9"/>
<dbReference type="GO" id="GO:0042548">
    <property type="term" value="P:regulation of photosynthesis, light reaction"/>
    <property type="evidence" value="ECO:0007669"/>
    <property type="project" value="TreeGrafter"/>
</dbReference>